<sequence length="45" mass="5287">MPLTIIENFYELLPIASKNIYPLMHREYDEVNSSVILDLVINNHN</sequence>
<protein>
    <submittedName>
        <fullName evidence="1">Uncharacterized protein</fullName>
    </submittedName>
</protein>
<accession>A0A2W7R1D5</accession>
<organism evidence="1 2">
    <name type="scientific">Algoriphagus ratkowskyi</name>
    <dbReference type="NCBI Taxonomy" id="57028"/>
    <lineage>
        <taxon>Bacteria</taxon>
        <taxon>Pseudomonadati</taxon>
        <taxon>Bacteroidota</taxon>
        <taxon>Cytophagia</taxon>
        <taxon>Cytophagales</taxon>
        <taxon>Cyclobacteriaceae</taxon>
        <taxon>Algoriphagus</taxon>
    </lineage>
</organism>
<evidence type="ECO:0000313" key="2">
    <source>
        <dbReference type="Proteomes" id="UP000249115"/>
    </source>
</evidence>
<dbReference type="EMBL" id="QKZU01000010">
    <property type="protein sequence ID" value="PZX54588.1"/>
    <property type="molecule type" value="Genomic_DNA"/>
</dbReference>
<dbReference type="AlphaFoldDB" id="A0A2W7R1D5"/>
<proteinExistence type="predicted"/>
<dbReference type="Proteomes" id="UP000249115">
    <property type="component" value="Unassembled WGS sequence"/>
</dbReference>
<comment type="caution">
    <text evidence="1">The sequence shown here is derived from an EMBL/GenBank/DDBJ whole genome shotgun (WGS) entry which is preliminary data.</text>
</comment>
<evidence type="ECO:0000313" key="1">
    <source>
        <dbReference type="EMBL" id="PZX54588.1"/>
    </source>
</evidence>
<reference evidence="1 2" key="1">
    <citation type="submission" date="2018-06" db="EMBL/GenBank/DDBJ databases">
        <title>Genomic Encyclopedia of Archaeal and Bacterial Type Strains, Phase II (KMG-II): from individual species to whole genera.</title>
        <authorList>
            <person name="Goeker M."/>
        </authorList>
    </citation>
    <scope>NUCLEOTIDE SEQUENCE [LARGE SCALE GENOMIC DNA]</scope>
    <source>
        <strain evidence="1 2">DSM 22686</strain>
    </source>
</reference>
<gene>
    <name evidence="1" type="ORF">LV84_02741</name>
</gene>
<name>A0A2W7R1D5_9BACT</name>